<organism evidence="1 2">
    <name type="scientific">Acaryochloris thomasi RCC1774</name>
    <dbReference type="NCBI Taxonomy" id="1764569"/>
    <lineage>
        <taxon>Bacteria</taxon>
        <taxon>Bacillati</taxon>
        <taxon>Cyanobacteriota</taxon>
        <taxon>Cyanophyceae</taxon>
        <taxon>Acaryochloridales</taxon>
        <taxon>Acaryochloridaceae</taxon>
        <taxon>Acaryochloris</taxon>
        <taxon>Acaryochloris thomasi</taxon>
    </lineage>
</organism>
<dbReference type="EMBL" id="PQWO01000003">
    <property type="protein sequence ID" value="PZD74425.1"/>
    <property type="molecule type" value="Genomic_DNA"/>
</dbReference>
<protein>
    <submittedName>
        <fullName evidence="1">Uncharacterized protein</fullName>
    </submittedName>
</protein>
<sequence length="78" mass="8742">MTLSTFNFGDGEALDFLYEASLLGVHPCLAILESLAKSFMLALQNWETSAGLHVIHTKSLLDDFCQRYAFISKMLEAR</sequence>
<gene>
    <name evidence="1" type="ORF">C1752_01432</name>
</gene>
<reference evidence="1 2" key="1">
    <citation type="journal article" date="2018" name="Sci. Rep.">
        <title>A novel species of the marine cyanobacterium Acaryochloris with a unique pigment content and lifestyle.</title>
        <authorList>
            <person name="Partensky F."/>
            <person name="Six C."/>
            <person name="Ratin M."/>
            <person name="Garczarek L."/>
            <person name="Vaulot D."/>
            <person name="Probert I."/>
            <person name="Calteau A."/>
            <person name="Gourvil P."/>
            <person name="Marie D."/>
            <person name="Grebert T."/>
            <person name="Bouchier C."/>
            <person name="Le Panse S."/>
            <person name="Gachenot M."/>
            <person name="Rodriguez F."/>
            <person name="Garrido J.L."/>
        </authorList>
    </citation>
    <scope>NUCLEOTIDE SEQUENCE [LARGE SCALE GENOMIC DNA]</scope>
    <source>
        <strain evidence="1 2">RCC1774</strain>
    </source>
</reference>
<dbReference type="Proteomes" id="UP000248857">
    <property type="component" value="Unassembled WGS sequence"/>
</dbReference>
<keyword evidence="2" id="KW-1185">Reference proteome</keyword>
<proteinExistence type="predicted"/>
<evidence type="ECO:0000313" key="1">
    <source>
        <dbReference type="EMBL" id="PZD74425.1"/>
    </source>
</evidence>
<evidence type="ECO:0000313" key="2">
    <source>
        <dbReference type="Proteomes" id="UP000248857"/>
    </source>
</evidence>
<accession>A0A2W1JTL8</accession>
<comment type="caution">
    <text evidence="1">The sequence shown here is derived from an EMBL/GenBank/DDBJ whole genome shotgun (WGS) entry which is preliminary data.</text>
</comment>
<dbReference type="AlphaFoldDB" id="A0A2W1JTL8"/>
<name>A0A2W1JTL8_9CYAN</name>